<gene>
    <name evidence="3" type="ORF">CTHT_0002890</name>
</gene>
<reference evidence="3 4" key="1">
    <citation type="journal article" date="2011" name="Cell">
        <title>Insight into structure and assembly of the nuclear pore complex by utilizing the genome of a eukaryotic thermophile.</title>
        <authorList>
            <person name="Amlacher S."/>
            <person name="Sarges P."/>
            <person name="Flemming D."/>
            <person name="van Noort V."/>
            <person name="Kunze R."/>
            <person name="Devos D.P."/>
            <person name="Arumugam M."/>
            <person name="Bork P."/>
            <person name="Hurt E."/>
        </authorList>
    </citation>
    <scope>NUCLEOTIDE SEQUENCE [LARGE SCALE GENOMIC DNA]</scope>
    <source>
        <strain evidence="4">DSM 1495 / CBS 144.50 / IMI 039719</strain>
    </source>
</reference>
<feature type="signal peptide" evidence="2">
    <location>
        <begin position="1"/>
        <end position="16"/>
    </location>
</feature>
<keyword evidence="1" id="KW-0812">Transmembrane</keyword>
<proteinExistence type="predicted"/>
<dbReference type="OMA" id="CHACEST"/>
<keyword evidence="4" id="KW-1185">Reference proteome</keyword>
<keyword evidence="1" id="KW-1133">Transmembrane helix</keyword>
<name>G0RZG6_CHATD</name>
<dbReference type="Gene3D" id="3.40.50.1240">
    <property type="entry name" value="Phosphoglycerate mutase-like"/>
    <property type="match status" value="1"/>
</dbReference>
<dbReference type="KEGG" id="cthr:CTHT_0002890"/>
<dbReference type="RefSeq" id="XP_006690836.1">
    <property type="nucleotide sequence ID" value="XM_006690773.1"/>
</dbReference>
<feature type="transmembrane region" description="Helical" evidence="1">
    <location>
        <begin position="421"/>
        <end position="442"/>
    </location>
</feature>
<organism evidence="4">
    <name type="scientific">Chaetomium thermophilum (strain DSM 1495 / CBS 144.50 / IMI 039719)</name>
    <name type="common">Thermochaetoides thermophila</name>
    <dbReference type="NCBI Taxonomy" id="759272"/>
    <lineage>
        <taxon>Eukaryota</taxon>
        <taxon>Fungi</taxon>
        <taxon>Dikarya</taxon>
        <taxon>Ascomycota</taxon>
        <taxon>Pezizomycotina</taxon>
        <taxon>Sordariomycetes</taxon>
        <taxon>Sordariomycetidae</taxon>
        <taxon>Sordariales</taxon>
        <taxon>Chaetomiaceae</taxon>
        <taxon>Thermochaetoides</taxon>
    </lineage>
</organism>
<dbReference type="AlphaFoldDB" id="G0RZG6"/>
<feature type="chain" id="PRO_5003408670" evidence="2">
    <location>
        <begin position="17"/>
        <end position="443"/>
    </location>
</feature>
<evidence type="ECO:0000256" key="2">
    <source>
        <dbReference type="SAM" id="SignalP"/>
    </source>
</evidence>
<dbReference type="OrthoDB" id="258392at2759"/>
<dbReference type="EMBL" id="GL988032">
    <property type="protein sequence ID" value="EGS23594.1"/>
    <property type="molecule type" value="Genomic_DNA"/>
</dbReference>
<dbReference type="eggNOG" id="ENOG502SM2K">
    <property type="taxonomic scope" value="Eukaryota"/>
</dbReference>
<dbReference type="InterPro" id="IPR029033">
    <property type="entry name" value="His_PPase_superfam"/>
</dbReference>
<sequence length="443" mass="49877">MATLCTLLTLLASANAAHKIGVSDRTFFRRRYLTRHEGVVYAPLVDVHPNVLDSTHIEISSAPDGYITASAMAFMQGLYPPAAQEECFNTSAHNGKYSENQKHLSGPVCKYQYPDIKTFPTCNDRNSIAIQGHVGCNALNDVQIDFEEECPVADSLNHKHKKFYHQLWDRIFAGTFPRSETNFYNAYDLYDYALWRWTHDPEKTRRIMTASELAQLRALASAEQVLRYANLTDPTLDPDALKLRGIAGRTLASHVPRLFRANIASGGVHNKLNLLFTTHEPFLSFFALTKPGGDLLRDIFSELPYPGATIIFELYSNAAWQEDSFPPLNHLRVRFLYRNSTAPDVPLRLYPIFGHPLCSMSWKWFEAAMNGIGIEDAREWCRVCGGNNPGHDGYEDGEEECFCEAIRREEEAKKGKKMSQLTIVLIVLVAVLGTASLLLVLVL</sequence>
<keyword evidence="2" id="KW-0732">Signal</keyword>
<protein>
    <submittedName>
        <fullName evidence="3">Acid phosphatase-like protein</fullName>
    </submittedName>
</protein>
<keyword evidence="1" id="KW-0472">Membrane</keyword>
<dbReference type="Proteomes" id="UP000008066">
    <property type="component" value="Unassembled WGS sequence"/>
</dbReference>
<dbReference type="STRING" id="759272.G0RZG6"/>
<dbReference type="HOGENOM" id="CLU_023111_0_0_1"/>
<dbReference type="GeneID" id="18254327"/>
<evidence type="ECO:0000256" key="1">
    <source>
        <dbReference type="SAM" id="Phobius"/>
    </source>
</evidence>
<accession>G0RZG6</accession>
<evidence type="ECO:0000313" key="3">
    <source>
        <dbReference type="EMBL" id="EGS23594.1"/>
    </source>
</evidence>
<dbReference type="SUPFAM" id="SSF53254">
    <property type="entry name" value="Phosphoglycerate mutase-like"/>
    <property type="match status" value="1"/>
</dbReference>
<evidence type="ECO:0000313" key="4">
    <source>
        <dbReference type="Proteomes" id="UP000008066"/>
    </source>
</evidence>